<accession>A0A8T2WT98</accession>
<feature type="chain" id="PRO_5035843452" evidence="1">
    <location>
        <begin position="17"/>
        <end position="368"/>
    </location>
</feature>
<proteinExistence type="predicted"/>
<keyword evidence="1" id="KW-0732">Signal</keyword>
<dbReference type="AlphaFoldDB" id="A0A8T2WT98"/>
<keyword evidence="3" id="KW-1185">Reference proteome</keyword>
<organism evidence="2 3">
    <name type="scientific">Populus deltoides</name>
    <name type="common">Eastern poplar</name>
    <name type="synonym">Eastern cottonwood</name>
    <dbReference type="NCBI Taxonomy" id="3696"/>
    <lineage>
        <taxon>Eukaryota</taxon>
        <taxon>Viridiplantae</taxon>
        <taxon>Streptophyta</taxon>
        <taxon>Embryophyta</taxon>
        <taxon>Tracheophyta</taxon>
        <taxon>Spermatophyta</taxon>
        <taxon>Magnoliopsida</taxon>
        <taxon>eudicotyledons</taxon>
        <taxon>Gunneridae</taxon>
        <taxon>Pentapetalae</taxon>
        <taxon>rosids</taxon>
        <taxon>fabids</taxon>
        <taxon>Malpighiales</taxon>
        <taxon>Salicaceae</taxon>
        <taxon>Saliceae</taxon>
        <taxon>Populus</taxon>
    </lineage>
</organism>
<sequence length="368" mass="41780">MASKSHVFMFPWLAFGHILPYLEFSKQLAAKGINISFISTPRNIKRFPSIPQNISGKFKFIEIQLPIVDGLPENCEATIDLSPEQIQYLKQAYDALKVPFESLVQKEAPEMILFDFAACWIPAIAARYGITSVFFSPLSAASSAYLGPPDELHSFRLRTRPEDYARAPEWIPFPSLVAYRPDQGTRYMQHVYIPDVSGISTGQRRAKTLAECDMVAVRSCREFEDSYLNVLEKIYQKPVLPIGLLPPNFVENKTSHPESSNFSRWGSIIESLGFGHPLILMPMVNDQTLNAKLLVEKSAGFEVPRNKDGSFNRDMVAKSMRLVMVDEEGEPIRLKTSELQAIFASQHLQDDYISKFIRYTSSFKKKEH</sequence>
<reference evidence="2" key="1">
    <citation type="journal article" date="2021" name="J. Hered.">
        <title>Genome Assembly of Salicaceae Populus deltoides (Eastern Cottonwood) I-69 Based on Nanopore Sequencing and Hi-C Technologies.</title>
        <authorList>
            <person name="Bai S."/>
            <person name="Wu H."/>
            <person name="Zhang J."/>
            <person name="Pan Z."/>
            <person name="Zhao W."/>
            <person name="Li Z."/>
            <person name="Tong C."/>
        </authorList>
    </citation>
    <scope>NUCLEOTIDE SEQUENCE</scope>
    <source>
        <tissue evidence="2">Leaf</tissue>
    </source>
</reference>
<comment type="caution">
    <text evidence="2">The sequence shown here is derived from an EMBL/GenBank/DDBJ whole genome shotgun (WGS) entry which is preliminary data.</text>
</comment>
<dbReference type="PANTHER" id="PTHR48049">
    <property type="entry name" value="GLYCOSYLTRANSFERASE"/>
    <property type="match status" value="1"/>
</dbReference>
<dbReference type="PANTHER" id="PTHR48049:SF75">
    <property type="entry name" value="UDP-RHAMNOSE:RHAMNOSYLTRANSFERASE 1"/>
    <property type="match status" value="1"/>
</dbReference>
<feature type="signal peptide" evidence="1">
    <location>
        <begin position="1"/>
        <end position="16"/>
    </location>
</feature>
<dbReference type="Gene3D" id="3.40.50.2000">
    <property type="entry name" value="Glycogen Phosphorylase B"/>
    <property type="match status" value="2"/>
</dbReference>
<dbReference type="EMBL" id="JACEGQ020000017">
    <property type="protein sequence ID" value="KAH8484146.1"/>
    <property type="molecule type" value="Genomic_DNA"/>
</dbReference>
<gene>
    <name evidence="2" type="ORF">H0E87_028537</name>
</gene>
<dbReference type="SUPFAM" id="SSF53756">
    <property type="entry name" value="UDP-Glycosyltransferase/glycogen phosphorylase"/>
    <property type="match status" value="1"/>
</dbReference>
<name>A0A8T2WT98_POPDE</name>
<evidence type="ECO:0000256" key="1">
    <source>
        <dbReference type="SAM" id="SignalP"/>
    </source>
</evidence>
<protein>
    <submittedName>
        <fullName evidence="2">Uncharacterized protein</fullName>
    </submittedName>
</protein>
<evidence type="ECO:0000313" key="3">
    <source>
        <dbReference type="Proteomes" id="UP000807159"/>
    </source>
</evidence>
<dbReference type="GO" id="GO:0035251">
    <property type="term" value="F:UDP-glucosyltransferase activity"/>
    <property type="evidence" value="ECO:0007669"/>
    <property type="project" value="InterPro"/>
</dbReference>
<dbReference type="InterPro" id="IPR050481">
    <property type="entry name" value="UDP-glycosyltransf_plant"/>
</dbReference>
<dbReference type="Proteomes" id="UP000807159">
    <property type="component" value="Chromosome 17"/>
</dbReference>
<evidence type="ECO:0000313" key="2">
    <source>
        <dbReference type="EMBL" id="KAH8484146.1"/>
    </source>
</evidence>